<name>G3HIL7_CRIGR</name>
<dbReference type="InParanoid" id="G3HIL7"/>
<evidence type="ECO:0000313" key="1">
    <source>
        <dbReference type="EMBL" id="EGW12204.1"/>
    </source>
</evidence>
<dbReference type="Proteomes" id="UP000001075">
    <property type="component" value="Unassembled WGS sequence"/>
</dbReference>
<proteinExistence type="predicted"/>
<organism evidence="1 2">
    <name type="scientific">Cricetulus griseus</name>
    <name type="common">Chinese hamster</name>
    <name type="synonym">Cricetulus barabensis griseus</name>
    <dbReference type="NCBI Taxonomy" id="10029"/>
    <lineage>
        <taxon>Eukaryota</taxon>
        <taxon>Metazoa</taxon>
        <taxon>Chordata</taxon>
        <taxon>Craniata</taxon>
        <taxon>Vertebrata</taxon>
        <taxon>Euteleostomi</taxon>
        <taxon>Mammalia</taxon>
        <taxon>Eutheria</taxon>
        <taxon>Euarchontoglires</taxon>
        <taxon>Glires</taxon>
        <taxon>Rodentia</taxon>
        <taxon>Myomorpha</taxon>
        <taxon>Muroidea</taxon>
        <taxon>Cricetidae</taxon>
        <taxon>Cricetinae</taxon>
        <taxon>Cricetulus</taxon>
    </lineage>
</organism>
<gene>
    <name evidence="1" type="ORF">I79_010491</name>
</gene>
<sequence length="88" mass="9718">MPCALTSAHGNLSQWAPSLQSQHLGESRKIRSSRLSWLHSESEATLSYRRPCLGKKQETYKGGAQSVIIWFNAVSEGSAITQNSEPML</sequence>
<protein>
    <submittedName>
        <fullName evidence="1">Uncharacterized protein</fullName>
    </submittedName>
</protein>
<reference evidence="2" key="1">
    <citation type="journal article" date="2011" name="Nat. Biotechnol.">
        <title>The genomic sequence of the Chinese hamster ovary (CHO)-K1 cell line.</title>
        <authorList>
            <person name="Xu X."/>
            <person name="Nagarajan H."/>
            <person name="Lewis N.E."/>
            <person name="Pan S."/>
            <person name="Cai Z."/>
            <person name="Liu X."/>
            <person name="Chen W."/>
            <person name="Xie M."/>
            <person name="Wang W."/>
            <person name="Hammond S."/>
            <person name="Andersen M.R."/>
            <person name="Neff N."/>
            <person name="Passarelli B."/>
            <person name="Koh W."/>
            <person name="Fan H.C."/>
            <person name="Wang J."/>
            <person name="Gui Y."/>
            <person name="Lee K.H."/>
            <person name="Betenbaugh M.J."/>
            <person name="Quake S.R."/>
            <person name="Famili I."/>
            <person name="Palsson B.O."/>
            <person name="Wang J."/>
        </authorList>
    </citation>
    <scope>NUCLEOTIDE SEQUENCE [LARGE SCALE GENOMIC DNA]</scope>
    <source>
        <strain evidence="2">CHO K1 cell line</strain>
    </source>
</reference>
<dbReference type="EMBL" id="JH000406">
    <property type="protein sequence ID" value="EGW12204.1"/>
    <property type="molecule type" value="Genomic_DNA"/>
</dbReference>
<accession>G3HIL7</accession>
<evidence type="ECO:0000313" key="2">
    <source>
        <dbReference type="Proteomes" id="UP000001075"/>
    </source>
</evidence>
<dbReference type="AlphaFoldDB" id="G3HIL7"/>